<sequence>MEPVTSWTRETVCSYLRGLDSSVQQYPFQEWDVTGHDLLGLSPQRLDALGVRSIGHQELILEAVEQLCILHYELHSESLRTLTDKLYRVSQSLSSHLLSLRKVSLHTLATVTSPTTKQLVCIIDIVSAARGLFSWLNRYLFTRLNDYSASRDIIALCIELSENLHEDWSDPQVENKILSICQNICGICKSILTYSPENLLNQTATLEYVQIYPEQPDCKLGINIKSTSSGQHFVCGTESESPAAFSDKILTGDEIIKVNEQVVVGWTRENLVRKLLERSDIVTFVLKKVSVAPPQQTASAPLQKFQITSSAVQAHSGHTLCFNTEAPPTPTYLRTPSIPEQNGASSSLTVQSEKDPLCNIADSVLTLPHSTPSTPSKNISALEILRSFSASQETSESYPPSPTTLPSISHAQPITAYPLEQATPQKLPEISFFNVQAETTQHTSRPRSGSSLGENSSLPLSPPANLRHTLSDSNLFNSTNSSPQEEFHGEGSPEKKETKVLAVKRLHRKHSSVRRTQVQPTKLKSIGSQRHPKGVPTKLSRRRVSCRDLGPPDCDGWLWKKKENVSFMSQRWKRCWCVLKGDKMYWYNAPQDETALGLVNVTAYKLESTVESKHKKKYEFQLCHDKYKPFIFAADNLDDMNKWVSGLVKTLQKYKVLLSASHPSEEDCYSETEAEQEPDDDQSRTQEMEKKKMLESPTRNAKGSNLYASNVEGVTATASPDLKGNESHNEGDELKIMISCLQQGGVSLIGTKTTLTHAEYRKSFKIRNKNPEINRKAHTLRVLHSTLKAKQLELEALNQILENPSLSSATFHQWKIENEQLYETIGRGPRTRGSLGDFMGILSEGRREQTQARDENESSDS</sequence>
<dbReference type="CDD" id="cd06748">
    <property type="entry name" value="PDZ_CNK1_2_3-like"/>
    <property type="match status" value="1"/>
</dbReference>
<dbReference type="PROSITE" id="PS51290">
    <property type="entry name" value="CRIC"/>
    <property type="match status" value="1"/>
</dbReference>
<dbReference type="InterPro" id="IPR001478">
    <property type="entry name" value="PDZ"/>
</dbReference>
<keyword evidence="9" id="KW-1185">Reference proteome</keyword>
<dbReference type="InterPro" id="IPR036034">
    <property type="entry name" value="PDZ_sf"/>
</dbReference>
<name>A0A8C5PAL8_9ANUR</name>
<dbReference type="AlphaFoldDB" id="A0A8C5PAL8"/>
<dbReference type="Pfam" id="PF10534">
    <property type="entry name" value="CRIC_ras_sig"/>
    <property type="match status" value="1"/>
</dbReference>
<dbReference type="PROSITE" id="PS50106">
    <property type="entry name" value="PDZ"/>
    <property type="match status" value="1"/>
</dbReference>
<feature type="compositionally biased region" description="Basic and acidic residues" evidence="3">
    <location>
        <begin position="681"/>
        <end position="694"/>
    </location>
</feature>
<evidence type="ECO:0000259" key="5">
    <source>
        <dbReference type="PROSITE" id="PS50105"/>
    </source>
</evidence>
<evidence type="ECO:0000256" key="3">
    <source>
        <dbReference type="SAM" id="MobiDB-lite"/>
    </source>
</evidence>
<evidence type="ECO:0000313" key="9">
    <source>
        <dbReference type="Proteomes" id="UP000694569"/>
    </source>
</evidence>
<dbReference type="InterPro" id="IPR011993">
    <property type="entry name" value="PH-like_dom_sf"/>
</dbReference>
<dbReference type="SMART" id="SM00233">
    <property type="entry name" value="PH"/>
    <property type="match status" value="1"/>
</dbReference>
<dbReference type="InterPro" id="IPR049628">
    <property type="entry name" value="CNK1-3_SAM"/>
</dbReference>
<organism evidence="8 9">
    <name type="scientific">Leptobrachium leishanense</name>
    <name type="common">Leishan spiny toad</name>
    <dbReference type="NCBI Taxonomy" id="445787"/>
    <lineage>
        <taxon>Eukaryota</taxon>
        <taxon>Metazoa</taxon>
        <taxon>Chordata</taxon>
        <taxon>Craniata</taxon>
        <taxon>Vertebrata</taxon>
        <taxon>Euteleostomi</taxon>
        <taxon>Amphibia</taxon>
        <taxon>Batrachia</taxon>
        <taxon>Anura</taxon>
        <taxon>Pelobatoidea</taxon>
        <taxon>Megophryidae</taxon>
        <taxon>Leptobrachium</taxon>
    </lineage>
</organism>
<dbReference type="InterPro" id="IPR017874">
    <property type="entry name" value="CRIC_domain"/>
</dbReference>
<feature type="region of interest" description="Disordered" evidence="3">
    <location>
        <begin position="437"/>
        <end position="496"/>
    </location>
</feature>
<evidence type="ECO:0000256" key="1">
    <source>
        <dbReference type="ARBA" id="ARBA00009498"/>
    </source>
</evidence>
<dbReference type="InterPro" id="IPR013761">
    <property type="entry name" value="SAM/pointed_sf"/>
</dbReference>
<dbReference type="Gene3D" id="2.30.29.30">
    <property type="entry name" value="Pleckstrin-homology domain (PH domain)/Phosphotyrosine-binding domain (PTB)"/>
    <property type="match status" value="1"/>
</dbReference>
<feature type="compositionally biased region" description="Basic and acidic residues" evidence="3">
    <location>
        <begin position="844"/>
        <end position="861"/>
    </location>
</feature>
<feature type="compositionally biased region" description="Polar residues" evidence="3">
    <location>
        <begin position="437"/>
        <end position="459"/>
    </location>
</feature>
<feature type="region of interest" description="Disordered" evidence="3">
    <location>
        <begin position="842"/>
        <end position="861"/>
    </location>
</feature>
<dbReference type="Pfam" id="PF00169">
    <property type="entry name" value="PH"/>
    <property type="match status" value="1"/>
</dbReference>
<feature type="domain" description="SAM" evidence="5">
    <location>
        <begin position="7"/>
        <end position="70"/>
    </location>
</feature>
<dbReference type="GeneTree" id="ENSGT00940000159599"/>
<dbReference type="Pfam" id="PF07647">
    <property type="entry name" value="SAM_2"/>
    <property type="match status" value="1"/>
</dbReference>
<keyword evidence="2" id="KW-0597">Phosphoprotein</keyword>
<dbReference type="InterPro" id="IPR051566">
    <property type="entry name" value="CNKSR"/>
</dbReference>
<dbReference type="Pfam" id="PF00595">
    <property type="entry name" value="PDZ"/>
    <property type="match status" value="1"/>
</dbReference>
<dbReference type="Gene3D" id="2.30.42.10">
    <property type="match status" value="1"/>
</dbReference>
<evidence type="ECO:0000259" key="4">
    <source>
        <dbReference type="PROSITE" id="PS50003"/>
    </source>
</evidence>
<dbReference type="CDD" id="cd09511">
    <property type="entry name" value="SAM_CNK1_2_3-suppressor"/>
    <property type="match status" value="1"/>
</dbReference>
<feature type="region of interest" description="Disordered" evidence="3">
    <location>
        <begin position="665"/>
        <end position="710"/>
    </location>
</feature>
<accession>A0A8C5PAL8</accession>
<proteinExistence type="inferred from homology"/>
<dbReference type="SUPFAM" id="SSF50156">
    <property type="entry name" value="PDZ domain-like"/>
    <property type="match status" value="1"/>
</dbReference>
<dbReference type="InterPro" id="IPR001849">
    <property type="entry name" value="PH_domain"/>
</dbReference>
<dbReference type="OrthoDB" id="2157866at2759"/>
<dbReference type="Gene3D" id="1.10.150.50">
    <property type="entry name" value="Transcription Factor, Ets-1"/>
    <property type="match status" value="1"/>
</dbReference>
<dbReference type="PANTHER" id="PTHR12844">
    <property type="entry name" value="CONNECTOR ENCHANCER OF KINASE SUPPRESSOR OF RAS"/>
    <property type="match status" value="1"/>
</dbReference>
<dbReference type="SUPFAM" id="SSF47769">
    <property type="entry name" value="SAM/Pointed domain"/>
    <property type="match status" value="1"/>
</dbReference>
<dbReference type="Ensembl" id="ENSLLET00000009369.1">
    <property type="protein sequence ID" value="ENSLLEP00000009018.1"/>
    <property type="gene ID" value="ENSLLEG00000005676.1"/>
</dbReference>
<dbReference type="PANTHER" id="PTHR12844:SF10">
    <property type="entry name" value="CONNECTOR ENHANCER OF KINASE SUPPRESSOR OF RAS 1"/>
    <property type="match status" value="1"/>
</dbReference>
<dbReference type="CDD" id="cd01260">
    <property type="entry name" value="PH_CNK_mammalian-like"/>
    <property type="match status" value="1"/>
</dbReference>
<feature type="domain" description="PDZ" evidence="6">
    <location>
        <begin position="208"/>
        <end position="290"/>
    </location>
</feature>
<feature type="compositionally biased region" description="Polar residues" evidence="3">
    <location>
        <begin position="697"/>
        <end position="708"/>
    </location>
</feature>
<dbReference type="SMART" id="SM00228">
    <property type="entry name" value="PDZ"/>
    <property type="match status" value="1"/>
</dbReference>
<evidence type="ECO:0000256" key="2">
    <source>
        <dbReference type="ARBA" id="ARBA00022553"/>
    </source>
</evidence>
<dbReference type="InterPro" id="IPR001660">
    <property type="entry name" value="SAM"/>
</dbReference>
<feature type="domain" description="PH" evidence="4">
    <location>
        <begin position="551"/>
        <end position="652"/>
    </location>
</feature>
<feature type="compositionally biased region" description="Basic and acidic residues" evidence="3">
    <location>
        <begin position="485"/>
        <end position="496"/>
    </location>
</feature>
<comment type="similarity">
    <text evidence="1">Belongs to the CNKSR family.</text>
</comment>
<feature type="compositionally biased region" description="Polar residues" evidence="3">
    <location>
        <begin position="471"/>
        <end position="484"/>
    </location>
</feature>
<feature type="domain" description="CRIC" evidence="7">
    <location>
        <begin position="78"/>
        <end position="171"/>
    </location>
</feature>
<dbReference type="PROSITE" id="PS50105">
    <property type="entry name" value="SAM_DOMAIN"/>
    <property type="match status" value="1"/>
</dbReference>
<dbReference type="SMART" id="SM00454">
    <property type="entry name" value="SAM"/>
    <property type="match status" value="1"/>
</dbReference>
<dbReference type="SUPFAM" id="SSF50729">
    <property type="entry name" value="PH domain-like"/>
    <property type="match status" value="1"/>
</dbReference>
<reference evidence="8" key="2">
    <citation type="submission" date="2025-09" db="UniProtKB">
        <authorList>
            <consortium name="Ensembl"/>
        </authorList>
    </citation>
    <scope>IDENTIFICATION</scope>
</reference>
<dbReference type="Proteomes" id="UP000694569">
    <property type="component" value="Unplaced"/>
</dbReference>
<dbReference type="PROSITE" id="PS50003">
    <property type="entry name" value="PH_DOMAIN"/>
    <property type="match status" value="1"/>
</dbReference>
<gene>
    <name evidence="8" type="primary">CNKSR1</name>
</gene>
<protein>
    <submittedName>
        <fullName evidence="8">Connector enhancer of kinase suppressor of Ras 1</fullName>
    </submittedName>
</protein>
<evidence type="ECO:0000259" key="6">
    <source>
        <dbReference type="PROSITE" id="PS50106"/>
    </source>
</evidence>
<evidence type="ECO:0000259" key="7">
    <source>
        <dbReference type="PROSITE" id="PS51290"/>
    </source>
</evidence>
<reference evidence="8" key="1">
    <citation type="submission" date="2025-08" db="UniProtKB">
        <authorList>
            <consortium name="Ensembl"/>
        </authorList>
    </citation>
    <scope>IDENTIFICATION</scope>
</reference>
<feature type="compositionally biased region" description="Acidic residues" evidence="3">
    <location>
        <begin position="666"/>
        <end position="680"/>
    </location>
</feature>
<evidence type="ECO:0000313" key="8">
    <source>
        <dbReference type="Ensembl" id="ENSLLEP00000009018.1"/>
    </source>
</evidence>